<keyword evidence="8" id="KW-0378">Hydrolase</keyword>
<dbReference type="SUPFAM" id="SSF51445">
    <property type="entry name" value="(Trans)glycosidases"/>
    <property type="match status" value="1"/>
</dbReference>
<proteinExistence type="inferred from homology"/>
<name>A0A0F4ZK52_9PEZI</name>
<keyword evidence="6" id="KW-0964">Secreted</keyword>
<dbReference type="PRINTS" id="PR00133">
    <property type="entry name" value="GLHYDRLASE3"/>
</dbReference>
<dbReference type="EC" id="3.2.1.21" evidence="5"/>
<protein>
    <recommendedName>
        <fullName evidence="5">beta-glucosidase</fullName>
        <ecNumber evidence="5">3.2.1.21</ecNumber>
    </recommendedName>
</protein>
<comment type="subcellular location">
    <subcellularLocation>
        <location evidence="2">Secreted</location>
    </subcellularLocation>
</comment>
<evidence type="ECO:0000256" key="7">
    <source>
        <dbReference type="ARBA" id="ARBA00022729"/>
    </source>
</evidence>
<keyword evidence="9" id="KW-0136">Cellulose degradation</keyword>
<evidence type="ECO:0000256" key="1">
    <source>
        <dbReference type="ARBA" id="ARBA00000448"/>
    </source>
</evidence>
<dbReference type="GO" id="GO:0005576">
    <property type="term" value="C:extracellular region"/>
    <property type="evidence" value="ECO:0007669"/>
    <property type="project" value="UniProtKB-SubCell"/>
</dbReference>
<organism evidence="13 14">
    <name type="scientific">Thielaviopsis punctulata</name>
    <dbReference type="NCBI Taxonomy" id="72032"/>
    <lineage>
        <taxon>Eukaryota</taxon>
        <taxon>Fungi</taxon>
        <taxon>Dikarya</taxon>
        <taxon>Ascomycota</taxon>
        <taxon>Pezizomycotina</taxon>
        <taxon>Sordariomycetes</taxon>
        <taxon>Hypocreomycetidae</taxon>
        <taxon>Microascales</taxon>
        <taxon>Ceratocystidaceae</taxon>
        <taxon>Thielaviopsis</taxon>
    </lineage>
</organism>
<dbReference type="PANTHER" id="PTHR42715:SF28">
    <property type="entry name" value="BETA-GLUCOSIDASE L-RELATED"/>
    <property type="match status" value="1"/>
</dbReference>
<evidence type="ECO:0000256" key="5">
    <source>
        <dbReference type="ARBA" id="ARBA00012744"/>
    </source>
</evidence>
<dbReference type="GO" id="GO:0008422">
    <property type="term" value="F:beta-glucosidase activity"/>
    <property type="evidence" value="ECO:0007669"/>
    <property type="project" value="UniProtKB-EC"/>
</dbReference>
<keyword evidence="9" id="KW-0119">Carbohydrate metabolism</keyword>
<evidence type="ECO:0000256" key="3">
    <source>
        <dbReference type="ARBA" id="ARBA00004987"/>
    </source>
</evidence>
<evidence type="ECO:0000256" key="6">
    <source>
        <dbReference type="ARBA" id="ARBA00022525"/>
    </source>
</evidence>
<comment type="catalytic activity">
    <reaction evidence="1">
        <text>Hydrolysis of terminal, non-reducing beta-D-glucosyl residues with release of beta-D-glucose.</text>
        <dbReference type="EC" id="3.2.1.21"/>
    </reaction>
</comment>
<dbReference type="InterPro" id="IPR036962">
    <property type="entry name" value="Glyco_hydro_3_N_sf"/>
</dbReference>
<keyword evidence="10" id="KW-0325">Glycoprotein</keyword>
<evidence type="ECO:0000256" key="12">
    <source>
        <dbReference type="SAM" id="SignalP"/>
    </source>
</evidence>
<evidence type="ECO:0000256" key="11">
    <source>
        <dbReference type="ARBA" id="ARBA00023295"/>
    </source>
</evidence>
<evidence type="ECO:0000256" key="9">
    <source>
        <dbReference type="ARBA" id="ARBA00023001"/>
    </source>
</evidence>
<keyword evidence="11" id="KW-0326">Glycosidase</keyword>
<evidence type="ECO:0000256" key="8">
    <source>
        <dbReference type="ARBA" id="ARBA00022801"/>
    </source>
</evidence>
<comment type="similarity">
    <text evidence="4">Belongs to the glycosyl hydrolase 3 family.</text>
</comment>
<evidence type="ECO:0000256" key="4">
    <source>
        <dbReference type="ARBA" id="ARBA00005336"/>
    </source>
</evidence>
<dbReference type="Proteomes" id="UP000033483">
    <property type="component" value="Unassembled WGS sequence"/>
</dbReference>
<evidence type="ECO:0000313" key="14">
    <source>
        <dbReference type="Proteomes" id="UP000033483"/>
    </source>
</evidence>
<dbReference type="OrthoDB" id="416222at2759"/>
<accession>A0A0F4ZK52</accession>
<keyword evidence="7 12" id="KW-0732">Signal</keyword>
<dbReference type="PANTHER" id="PTHR42715">
    <property type="entry name" value="BETA-GLUCOSIDASE"/>
    <property type="match status" value="1"/>
</dbReference>
<reference evidence="13 14" key="1">
    <citation type="submission" date="2015-03" db="EMBL/GenBank/DDBJ databases">
        <authorList>
            <person name="Radwan O."/>
            <person name="Al-Naeli F.A."/>
            <person name="Rendon G.A."/>
            <person name="Fields C."/>
        </authorList>
    </citation>
    <scope>NUCLEOTIDE SEQUENCE [LARGE SCALE GENOMIC DNA]</scope>
    <source>
        <strain evidence="13">CR-DP1</strain>
    </source>
</reference>
<gene>
    <name evidence="13" type="ORF">TD95_002623</name>
</gene>
<keyword evidence="14" id="KW-1185">Reference proteome</keyword>
<dbReference type="InterPro" id="IPR001764">
    <property type="entry name" value="Glyco_hydro_3_N"/>
</dbReference>
<dbReference type="AlphaFoldDB" id="A0A0F4ZK52"/>
<comment type="pathway">
    <text evidence="3">Glycan metabolism; cellulose degradation.</text>
</comment>
<dbReference type="GO" id="GO:0030245">
    <property type="term" value="P:cellulose catabolic process"/>
    <property type="evidence" value="ECO:0007669"/>
    <property type="project" value="UniProtKB-KW"/>
</dbReference>
<dbReference type="EMBL" id="LAEV01000191">
    <property type="protein sequence ID" value="KKA30907.1"/>
    <property type="molecule type" value="Genomic_DNA"/>
</dbReference>
<comment type="caution">
    <text evidence="13">The sequence shown here is derived from an EMBL/GenBank/DDBJ whole genome shotgun (WGS) entry which is preliminary data.</text>
</comment>
<evidence type="ECO:0000256" key="10">
    <source>
        <dbReference type="ARBA" id="ARBA00023180"/>
    </source>
</evidence>
<feature type="chain" id="PRO_5002482757" description="beta-glucosidase" evidence="12">
    <location>
        <begin position="18"/>
        <end position="140"/>
    </location>
</feature>
<evidence type="ECO:0000313" key="13">
    <source>
        <dbReference type="EMBL" id="KKA30907.1"/>
    </source>
</evidence>
<dbReference type="Gene3D" id="3.20.20.300">
    <property type="entry name" value="Glycoside hydrolase, family 3, N-terminal domain"/>
    <property type="match status" value="1"/>
</dbReference>
<feature type="signal peptide" evidence="12">
    <location>
        <begin position="1"/>
        <end position="17"/>
    </location>
</feature>
<evidence type="ECO:0000256" key="2">
    <source>
        <dbReference type="ARBA" id="ARBA00004613"/>
    </source>
</evidence>
<dbReference type="InterPro" id="IPR050288">
    <property type="entry name" value="Cellulose_deg_GH3"/>
</dbReference>
<keyword evidence="9" id="KW-0624">Polysaccharide degradation</keyword>
<dbReference type="InterPro" id="IPR017853">
    <property type="entry name" value="GH"/>
</dbReference>
<sequence>MKLSLLTIVVSAAFGSAHVIDEWTKASQAADIDLVRLTTAEKVGLVTGLSWGNGTCMANTGDAISIGYRSLCLQEGSSSIMNNEGATKFPSGIHLAASWDRSLMKSHGIALGKESRELGINVFLGPAAGALGKIPAGGRN</sequence>